<evidence type="ECO:0000259" key="9">
    <source>
        <dbReference type="PROSITE" id="PS50290"/>
    </source>
</evidence>
<dbReference type="InterPro" id="IPR000403">
    <property type="entry name" value="PI3/4_kinase_cat_dom"/>
</dbReference>
<name>A0A0L0FZ92_9EUKA</name>
<comment type="subcellular location">
    <subcellularLocation>
        <location evidence="1">Cell membrane</location>
    </subcellularLocation>
</comment>
<evidence type="ECO:0000256" key="3">
    <source>
        <dbReference type="ARBA" id="ARBA00022475"/>
    </source>
</evidence>
<dbReference type="AlphaFoldDB" id="A0A0L0FZ92"/>
<evidence type="ECO:0000313" key="11">
    <source>
        <dbReference type="Proteomes" id="UP000054560"/>
    </source>
</evidence>
<evidence type="ECO:0000313" key="10">
    <source>
        <dbReference type="EMBL" id="KNC82135.1"/>
    </source>
</evidence>
<evidence type="ECO:0000256" key="6">
    <source>
        <dbReference type="ARBA" id="ARBA00022777"/>
    </source>
</evidence>
<dbReference type="PROSITE" id="PS50290">
    <property type="entry name" value="PI3_4_KINASE_3"/>
    <property type="match status" value="1"/>
</dbReference>
<keyword evidence="5" id="KW-0547">Nucleotide-binding</keyword>
<dbReference type="GO" id="GO:0005765">
    <property type="term" value="C:lysosomal membrane"/>
    <property type="evidence" value="ECO:0007669"/>
    <property type="project" value="TreeGrafter"/>
</dbReference>
<dbReference type="GO" id="GO:0007032">
    <property type="term" value="P:endosome organization"/>
    <property type="evidence" value="ECO:0007669"/>
    <property type="project" value="TreeGrafter"/>
</dbReference>
<keyword evidence="6" id="KW-0418">Kinase</keyword>
<sequence length="401" mass="45526">MALAAGQSSESIYRNLIESNPVDGDQNGLLDSVVSLRRDKEFDKKLQDIKDAIQCGVHPERIVQGSSGSYFCKNAKGEKIGVFKPKDEEPYGSLNPKWTKWLHRTICPCAFGRSCLIPNQGYLSEAGASIVDDALQLNVVPRTKVVKLASPAFNYDRSVRFVRWFSPNKPLPPKTGSLQMFVAGYKDAIEMVGLLEAEDADPHLLESFQPQFERMVVLDYITRNTDRGMENWLLKVQKKEGRNTDTQNTSTLTAQLPEGSHFIAETNDASYTISLAAIDNGLNFPFKHPDSWRTYPYHWAWLPQARIPFSEALVAKLMPLLIDEAFVESMIERIHLTFKKDKGFSKTLWLKQASVIRGQVMNLMQALKDRLTPWQLLQLPIFTITEDGKHRYQVSLSFLIR</sequence>
<protein>
    <recommendedName>
        <fullName evidence="2">1-phosphatidylinositol 4-kinase</fullName>
        <ecNumber evidence="2">2.7.1.67</ecNumber>
    </recommendedName>
</protein>
<evidence type="ECO:0000256" key="2">
    <source>
        <dbReference type="ARBA" id="ARBA00012169"/>
    </source>
</evidence>
<dbReference type="GeneID" id="25906077"/>
<evidence type="ECO:0000256" key="5">
    <source>
        <dbReference type="ARBA" id="ARBA00022741"/>
    </source>
</evidence>
<organism evidence="10 11">
    <name type="scientific">Sphaeroforma arctica JP610</name>
    <dbReference type="NCBI Taxonomy" id="667725"/>
    <lineage>
        <taxon>Eukaryota</taxon>
        <taxon>Ichthyosporea</taxon>
        <taxon>Ichthyophonida</taxon>
        <taxon>Sphaeroforma</taxon>
    </lineage>
</organism>
<evidence type="ECO:0000256" key="1">
    <source>
        <dbReference type="ARBA" id="ARBA00004236"/>
    </source>
</evidence>
<keyword evidence="8" id="KW-0472">Membrane</keyword>
<evidence type="ECO:0000256" key="7">
    <source>
        <dbReference type="ARBA" id="ARBA00022840"/>
    </source>
</evidence>
<dbReference type="GO" id="GO:0005768">
    <property type="term" value="C:endosome"/>
    <property type="evidence" value="ECO:0007669"/>
    <property type="project" value="TreeGrafter"/>
</dbReference>
<feature type="domain" description="PI3K/PI4K catalytic" evidence="9">
    <location>
        <begin position="56"/>
        <end position="386"/>
    </location>
</feature>
<dbReference type="eggNOG" id="KOG2381">
    <property type="taxonomic scope" value="Eukaryota"/>
</dbReference>
<dbReference type="PANTHER" id="PTHR12865:SF1">
    <property type="entry name" value="PHOSPHATIDYLINOSITOL 4-KINASE TYPE 2"/>
    <property type="match status" value="1"/>
</dbReference>
<keyword evidence="3" id="KW-1003">Cell membrane</keyword>
<dbReference type="GO" id="GO:0004430">
    <property type="term" value="F:1-phosphatidylinositol 4-kinase activity"/>
    <property type="evidence" value="ECO:0007669"/>
    <property type="project" value="UniProtKB-EC"/>
</dbReference>
<dbReference type="PANTHER" id="PTHR12865">
    <property type="entry name" value="PHOSPHATIDYLINOSITOL 4-KINASE TYPE-II"/>
    <property type="match status" value="1"/>
</dbReference>
<dbReference type="GO" id="GO:0005524">
    <property type="term" value="F:ATP binding"/>
    <property type="evidence" value="ECO:0007669"/>
    <property type="project" value="UniProtKB-KW"/>
</dbReference>
<dbReference type="STRING" id="667725.A0A0L0FZ92"/>
<reference evidence="10 11" key="1">
    <citation type="submission" date="2011-02" db="EMBL/GenBank/DDBJ databases">
        <title>The Genome Sequence of Sphaeroforma arctica JP610.</title>
        <authorList>
            <consortium name="The Broad Institute Genome Sequencing Platform"/>
            <person name="Russ C."/>
            <person name="Cuomo C."/>
            <person name="Young S.K."/>
            <person name="Zeng Q."/>
            <person name="Gargeya S."/>
            <person name="Alvarado L."/>
            <person name="Berlin A."/>
            <person name="Chapman S.B."/>
            <person name="Chen Z."/>
            <person name="Freedman E."/>
            <person name="Gellesch M."/>
            <person name="Goldberg J."/>
            <person name="Griggs A."/>
            <person name="Gujja S."/>
            <person name="Heilman E."/>
            <person name="Heiman D."/>
            <person name="Howarth C."/>
            <person name="Mehta T."/>
            <person name="Neiman D."/>
            <person name="Pearson M."/>
            <person name="Roberts A."/>
            <person name="Saif S."/>
            <person name="Shea T."/>
            <person name="Shenoy N."/>
            <person name="Sisk P."/>
            <person name="Stolte C."/>
            <person name="Sykes S."/>
            <person name="White J."/>
            <person name="Yandava C."/>
            <person name="Burger G."/>
            <person name="Gray M.W."/>
            <person name="Holland P.W.H."/>
            <person name="King N."/>
            <person name="Lang F.B.F."/>
            <person name="Roger A.J."/>
            <person name="Ruiz-Trillo I."/>
            <person name="Haas B."/>
            <person name="Nusbaum C."/>
            <person name="Birren B."/>
        </authorList>
    </citation>
    <scope>NUCLEOTIDE SEQUENCE [LARGE SCALE GENOMIC DNA]</scope>
    <source>
        <strain evidence="10 11">JP610</strain>
    </source>
</reference>
<keyword evidence="4" id="KW-0808">Transferase</keyword>
<dbReference type="EC" id="2.7.1.67" evidence="2"/>
<gene>
    <name evidence="10" type="ORF">SARC_05573</name>
</gene>
<dbReference type="GO" id="GO:0007030">
    <property type="term" value="P:Golgi organization"/>
    <property type="evidence" value="ECO:0007669"/>
    <property type="project" value="TreeGrafter"/>
</dbReference>
<keyword evidence="11" id="KW-1185">Reference proteome</keyword>
<dbReference type="OrthoDB" id="3349449at2759"/>
<evidence type="ECO:0000256" key="8">
    <source>
        <dbReference type="ARBA" id="ARBA00023136"/>
    </source>
</evidence>
<dbReference type="GO" id="GO:0046854">
    <property type="term" value="P:phosphatidylinositol phosphate biosynthetic process"/>
    <property type="evidence" value="ECO:0007669"/>
    <property type="project" value="TreeGrafter"/>
</dbReference>
<proteinExistence type="predicted"/>
<evidence type="ECO:0000256" key="4">
    <source>
        <dbReference type="ARBA" id="ARBA00022679"/>
    </source>
</evidence>
<dbReference type="EMBL" id="KQ241956">
    <property type="protein sequence ID" value="KNC82135.1"/>
    <property type="molecule type" value="Genomic_DNA"/>
</dbReference>
<dbReference type="Pfam" id="PF00454">
    <property type="entry name" value="PI3_PI4_kinase"/>
    <property type="match status" value="1"/>
</dbReference>
<dbReference type="GO" id="GO:0005802">
    <property type="term" value="C:trans-Golgi network"/>
    <property type="evidence" value="ECO:0007669"/>
    <property type="project" value="TreeGrafter"/>
</dbReference>
<accession>A0A0L0FZ92</accession>
<dbReference type="RefSeq" id="XP_014156037.1">
    <property type="nucleotide sequence ID" value="XM_014300562.1"/>
</dbReference>
<dbReference type="Proteomes" id="UP000054560">
    <property type="component" value="Unassembled WGS sequence"/>
</dbReference>
<dbReference type="GO" id="GO:0005886">
    <property type="term" value="C:plasma membrane"/>
    <property type="evidence" value="ECO:0007669"/>
    <property type="project" value="UniProtKB-SubCell"/>
</dbReference>
<dbReference type="InterPro" id="IPR039756">
    <property type="entry name" value="Lsb6/PI4K2"/>
</dbReference>
<keyword evidence="7" id="KW-0067">ATP-binding</keyword>